<evidence type="ECO:0000256" key="7">
    <source>
        <dbReference type="ARBA" id="ARBA00023157"/>
    </source>
</evidence>
<dbReference type="InterPro" id="IPR002223">
    <property type="entry name" value="Kunitz_BPTI"/>
</dbReference>
<comment type="similarity">
    <text evidence="3">Belongs to the venom Kunitz-type family. Sea anemone type 2 potassium channel toxin subfamily.</text>
</comment>
<proteinExistence type="inferred from homology"/>
<accession>A7S7B9</accession>
<keyword evidence="6" id="KW-0722">Serine protease inhibitor</keyword>
<dbReference type="PRINTS" id="PR00759">
    <property type="entry name" value="BASICPTASE"/>
</dbReference>
<dbReference type="STRING" id="45351.A7S7B9"/>
<organism evidence="10 11">
    <name type="scientific">Nematostella vectensis</name>
    <name type="common">Starlet sea anemone</name>
    <dbReference type="NCBI Taxonomy" id="45351"/>
    <lineage>
        <taxon>Eukaryota</taxon>
        <taxon>Metazoa</taxon>
        <taxon>Cnidaria</taxon>
        <taxon>Anthozoa</taxon>
        <taxon>Hexacorallia</taxon>
        <taxon>Actiniaria</taxon>
        <taxon>Edwardsiidae</taxon>
        <taxon>Nematostella</taxon>
    </lineage>
</organism>
<dbReference type="GO" id="GO:0005576">
    <property type="term" value="C:extracellular region"/>
    <property type="evidence" value="ECO:0007669"/>
    <property type="project" value="UniProtKB-SubCell"/>
</dbReference>
<dbReference type="GO" id="GO:0004867">
    <property type="term" value="F:serine-type endopeptidase inhibitor activity"/>
    <property type="evidence" value="ECO:0007669"/>
    <property type="project" value="UniProtKB-KW"/>
</dbReference>
<protein>
    <recommendedName>
        <fullName evidence="9">BPTI/Kunitz inhibitor domain-containing protein</fullName>
    </recommendedName>
</protein>
<dbReference type="Proteomes" id="UP000001593">
    <property type="component" value="Unassembled WGS sequence"/>
</dbReference>
<evidence type="ECO:0000313" key="10">
    <source>
        <dbReference type="EMBL" id="EDO40368.1"/>
    </source>
</evidence>
<dbReference type="PhylomeDB" id="A7S7B9"/>
<dbReference type="FunFam" id="4.10.410.10:FF:000020">
    <property type="entry name" value="Collagen, type VI, alpha 3"/>
    <property type="match status" value="1"/>
</dbReference>
<dbReference type="InParanoid" id="A7S7B9"/>
<dbReference type="EMBL" id="DS469592">
    <property type="protein sequence ID" value="EDO40368.1"/>
    <property type="molecule type" value="Genomic_DNA"/>
</dbReference>
<comment type="subcellular location">
    <subcellularLocation>
        <location evidence="1">Nematocyst</location>
    </subcellularLocation>
    <subcellularLocation>
        <location evidence="2">Secreted</location>
    </subcellularLocation>
</comment>
<evidence type="ECO:0000256" key="3">
    <source>
        <dbReference type="ARBA" id="ARBA00007226"/>
    </source>
</evidence>
<name>A7S7B9_NEMVE</name>
<dbReference type="Pfam" id="PF00014">
    <property type="entry name" value="Kunitz_BPTI"/>
    <property type="match status" value="1"/>
</dbReference>
<keyword evidence="8" id="KW-0166">Nematocyst</keyword>
<feature type="non-terminal residue" evidence="10">
    <location>
        <position position="51"/>
    </location>
</feature>
<evidence type="ECO:0000256" key="1">
    <source>
        <dbReference type="ARBA" id="ARBA00004532"/>
    </source>
</evidence>
<dbReference type="PANTHER" id="PTHR10083">
    <property type="entry name" value="KUNITZ-TYPE PROTEASE INHIBITOR-RELATED"/>
    <property type="match status" value="1"/>
</dbReference>
<keyword evidence="4" id="KW-0964">Secreted</keyword>
<dbReference type="PANTHER" id="PTHR10083:SF374">
    <property type="entry name" value="BPTI_KUNITZ INHIBITOR DOMAIN-CONTAINING PROTEIN"/>
    <property type="match status" value="1"/>
</dbReference>
<dbReference type="eggNOG" id="KOG3540">
    <property type="taxonomic scope" value="Eukaryota"/>
</dbReference>
<dbReference type="InterPro" id="IPR050098">
    <property type="entry name" value="TFPI/VKTCI-like"/>
</dbReference>
<feature type="non-terminal residue" evidence="10">
    <location>
        <position position="1"/>
    </location>
</feature>
<feature type="domain" description="BPTI/Kunitz inhibitor" evidence="9">
    <location>
        <begin position="1"/>
        <end position="51"/>
    </location>
</feature>
<keyword evidence="7" id="KW-1015">Disulfide bond</keyword>
<dbReference type="GO" id="GO:0042151">
    <property type="term" value="C:nematocyst"/>
    <property type="evidence" value="ECO:0007669"/>
    <property type="project" value="UniProtKB-SubCell"/>
</dbReference>
<dbReference type="CDD" id="cd00109">
    <property type="entry name" value="Kunitz-type"/>
    <property type="match status" value="1"/>
</dbReference>
<evidence type="ECO:0000256" key="5">
    <source>
        <dbReference type="ARBA" id="ARBA00022690"/>
    </source>
</evidence>
<evidence type="ECO:0000256" key="6">
    <source>
        <dbReference type="ARBA" id="ARBA00022900"/>
    </source>
</evidence>
<dbReference type="InterPro" id="IPR020901">
    <property type="entry name" value="Prtase_inh_Kunz-CS"/>
</dbReference>
<reference evidence="10 11" key="1">
    <citation type="journal article" date="2007" name="Science">
        <title>Sea anemone genome reveals ancestral eumetazoan gene repertoire and genomic organization.</title>
        <authorList>
            <person name="Putnam N.H."/>
            <person name="Srivastava M."/>
            <person name="Hellsten U."/>
            <person name="Dirks B."/>
            <person name="Chapman J."/>
            <person name="Salamov A."/>
            <person name="Terry A."/>
            <person name="Shapiro H."/>
            <person name="Lindquist E."/>
            <person name="Kapitonov V.V."/>
            <person name="Jurka J."/>
            <person name="Genikhovich G."/>
            <person name="Grigoriev I.V."/>
            <person name="Lucas S.M."/>
            <person name="Steele R.E."/>
            <person name="Finnerty J.R."/>
            <person name="Technau U."/>
            <person name="Martindale M.Q."/>
            <person name="Rokhsar D.S."/>
        </authorList>
    </citation>
    <scope>NUCLEOTIDE SEQUENCE [LARGE SCALE GENOMIC DNA]</scope>
    <source>
        <strain evidence="11">CH2 X CH6</strain>
    </source>
</reference>
<evidence type="ECO:0000313" key="11">
    <source>
        <dbReference type="Proteomes" id="UP000001593"/>
    </source>
</evidence>
<keyword evidence="5" id="KW-0646">Protease inhibitor</keyword>
<sequence>CLLRSRTGSCSRFTVRWFYDTNRGKCAPFVYTGCGGNENNFMNEQKCLETC</sequence>
<dbReference type="PROSITE" id="PS50279">
    <property type="entry name" value="BPTI_KUNITZ_2"/>
    <property type="match status" value="1"/>
</dbReference>
<dbReference type="HOGENOM" id="CLU_164133_4_0_1"/>
<evidence type="ECO:0000256" key="2">
    <source>
        <dbReference type="ARBA" id="ARBA00004613"/>
    </source>
</evidence>
<dbReference type="Gene3D" id="4.10.410.10">
    <property type="entry name" value="Pancreatic trypsin inhibitor Kunitz domain"/>
    <property type="match status" value="1"/>
</dbReference>
<dbReference type="OMA" id="NNFMNEQ"/>
<dbReference type="InterPro" id="IPR036880">
    <property type="entry name" value="Kunitz_BPTI_sf"/>
</dbReference>
<dbReference type="PROSITE" id="PS00280">
    <property type="entry name" value="BPTI_KUNITZ_1"/>
    <property type="match status" value="1"/>
</dbReference>
<evidence type="ECO:0000259" key="9">
    <source>
        <dbReference type="PROSITE" id="PS50279"/>
    </source>
</evidence>
<keyword evidence="11" id="KW-1185">Reference proteome</keyword>
<evidence type="ECO:0000256" key="8">
    <source>
        <dbReference type="ARBA" id="ARBA00023331"/>
    </source>
</evidence>
<dbReference type="SMART" id="SM00131">
    <property type="entry name" value="KU"/>
    <property type="match status" value="1"/>
</dbReference>
<dbReference type="AlphaFoldDB" id="A7S7B9"/>
<gene>
    <name evidence="10" type="ORF">NEMVEDRAFT_v1g19764</name>
</gene>
<dbReference type="SUPFAM" id="SSF57362">
    <property type="entry name" value="BPTI-like"/>
    <property type="match status" value="1"/>
</dbReference>
<evidence type="ECO:0000256" key="4">
    <source>
        <dbReference type="ARBA" id="ARBA00022525"/>
    </source>
</evidence>